<proteinExistence type="inferred from homology"/>
<dbReference type="PANTHER" id="PTHR32305">
    <property type="match status" value="1"/>
</dbReference>
<dbReference type="Pfam" id="PF22178">
    <property type="entry name" value="Gp5_trimer_C"/>
    <property type="match status" value="1"/>
</dbReference>
<dbReference type="Pfam" id="PF05954">
    <property type="entry name" value="Phage_GPD"/>
    <property type="match status" value="1"/>
</dbReference>
<sequence>MPMDTGLYFSCQIGALPIETFDVAEFNLSEGLSELFTLTLTLVSTSDSIDMQSQLLQSAVLTITVDGDVKRIVTGVVTSAEQGDSGFRRTYYYLTVRPAMWVMTLDQDSRIYHQKSVPDLLTELLKQHCVQGSCVMMKDAHPAHEYVTQKRESGFEFFTRMAAEEGFVFWFEPKGLCYSDSYLGMVTGCTLTYNPHPKGAVSGDIISQWRFGAHMRPQKTVQKDRNYLNPADRLQLDGWPNGSARKPTSFSVFESYGRFQNDGEATPLTKYRIEQLQADSRTGTGQSNCAALMPGEIFTLTEHPVAAMNDKWQIITIEHHGKMPEALEQDNGEHHQGTTLTNHFRFIPGKTDWRAPYRYKPTADGDEAATVVGPAGEEIYVNEDGCIRVHFHWDRYNPADEKASCWIRVSQGWNGSGFGMMAIPRIGQEVIVSYLNGDVDRPIVTGMTYNALNHPPYALPANKTKTVLRSKTLKGQGYNELSFEDTSGKEELYLRAQKDFHARVENDAQWQILRDQHHKIERDQITELTRDRHEIIQGEMRSKISGDVSLEIGASLQQQIGKSHIVKASKEIHYSAGSKVVIDAGTELTLKAGGKFITLNPSGIYMSAGVHIGSGSAGSGSALSIKSPLEALKLAVPPPLTPAQLETFEAEAPYCEECEKCKDGGCGFGDDGGTGNSGNDNGGAGNNSGSDKHNSGPDGCFGSSGNKPPPIDDMLKPGGCW</sequence>
<dbReference type="InterPro" id="IPR054030">
    <property type="entry name" value="Gp5_Vgr_C"/>
</dbReference>
<dbReference type="InterPro" id="IPR017847">
    <property type="entry name" value="T6SS_RhsGE_Vgr_subset"/>
</dbReference>
<dbReference type="AlphaFoldDB" id="A0AA91EFD4"/>
<dbReference type="SUPFAM" id="SSF69255">
    <property type="entry name" value="gp5 N-terminal domain-like"/>
    <property type="match status" value="1"/>
</dbReference>
<keyword evidence="6" id="KW-1185">Reference proteome</keyword>
<dbReference type="InterPro" id="IPR037026">
    <property type="entry name" value="Vgr_OB-fold_dom_sf"/>
</dbReference>
<comment type="similarity">
    <text evidence="1">Belongs to the VgrG protein family.</text>
</comment>
<dbReference type="InterPro" id="IPR006533">
    <property type="entry name" value="T6SS_Vgr_RhsGE"/>
</dbReference>
<evidence type="ECO:0000259" key="4">
    <source>
        <dbReference type="Pfam" id="PF22178"/>
    </source>
</evidence>
<dbReference type="RefSeq" id="WP_064645447.1">
    <property type="nucleotide sequence ID" value="NZ_LXEX01000054.1"/>
</dbReference>
<organism evidence="5 6">
    <name type="scientific">Obesumbacterium proteus ATCC 12841</name>
    <dbReference type="NCBI Taxonomy" id="1354268"/>
    <lineage>
        <taxon>Bacteria</taxon>
        <taxon>Pseudomonadati</taxon>
        <taxon>Pseudomonadota</taxon>
        <taxon>Gammaproteobacteria</taxon>
        <taxon>Enterobacterales</taxon>
        <taxon>Hafniaceae</taxon>
        <taxon>Obesumbacterium</taxon>
    </lineage>
</organism>
<evidence type="ECO:0000259" key="3">
    <source>
        <dbReference type="Pfam" id="PF04717"/>
    </source>
</evidence>
<name>A0AA91EFD4_9GAMM</name>
<dbReference type="Gene3D" id="2.40.50.230">
    <property type="entry name" value="Gp5 N-terminal domain"/>
    <property type="match status" value="1"/>
</dbReference>
<dbReference type="InterPro" id="IPR006531">
    <property type="entry name" value="Gp5/Vgr_OB"/>
</dbReference>
<dbReference type="SUPFAM" id="SSF69279">
    <property type="entry name" value="Phage tail proteins"/>
    <property type="match status" value="2"/>
</dbReference>
<dbReference type="NCBIfam" id="TIGR03361">
    <property type="entry name" value="VI_Rhs_Vgr"/>
    <property type="match status" value="1"/>
</dbReference>
<accession>A0AA91EFD4</accession>
<evidence type="ECO:0000256" key="1">
    <source>
        <dbReference type="ARBA" id="ARBA00005558"/>
    </source>
</evidence>
<dbReference type="Proteomes" id="UP000078431">
    <property type="component" value="Unassembled WGS sequence"/>
</dbReference>
<feature type="compositionally biased region" description="Gly residues" evidence="2">
    <location>
        <begin position="677"/>
        <end position="686"/>
    </location>
</feature>
<comment type="caution">
    <text evidence="5">The sequence shown here is derived from an EMBL/GenBank/DDBJ whole genome shotgun (WGS) entry which is preliminary data.</text>
</comment>
<gene>
    <name evidence="5" type="ORF">M993_03466</name>
</gene>
<dbReference type="Gene3D" id="3.55.50.10">
    <property type="entry name" value="Baseplate protein-like domains"/>
    <property type="match status" value="1"/>
</dbReference>
<protein>
    <submittedName>
        <fullName evidence="5">VgrG family protein</fullName>
    </submittedName>
</protein>
<feature type="domain" description="Gp5/Type VI secretion system Vgr protein OB-fold" evidence="3">
    <location>
        <begin position="384"/>
        <end position="449"/>
    </location>
</feature>
<dbReference type="Gene3D" id="4.10.220.110">
    <property type="match status" value="1"/>
</dbReference>
<feature type="domain" description="Gp5/Type VI secretion system Vgr C-terminal trimerisation" evidence="4">
    <location>
        <begin position="468"/>
        <end position="570"/>
    </location>
</feature>
<dbReference type="Gene3D" id="2.30.110.50">
    <property type="match status" value="1"/>
</dbReference>
<reference evidence="5 6" key="1">
    <citation type="submission" date="2016-04" db="EMBL/GenBank/DDBJ databases">
        <title>ATOL: Assembling a taxonomically balanced genome-scale reconstruction of the evolutionary history of the Enterobacteriaceae.</title>
        <authorList>
            <person name="Plunkett G.III."/>
            <person name="Neeno-Eckwall E.C."/>
            <person name="Glasner J.D."/>
            <person name="Perna N.T."/>
        </authorList>
    </citation>
    <scope>NUCLEOTIDE SEQUENCE [LARGE SCALE GENOMIC DNA]</scope>
    <source>
        <strain evidence="5 6">ATCC 12841</strain>
    </source>
</reference>
<dbReference type="SUPFAM" id="SSF69349">
    <property type="entry name" value="Phage fibre proteins"/>
    <property type="match status" value="1"/>
</dbReference>
<dbReference type="NCBIfam" id="TIGR01646">
    <property type="entry name" value="vgr_GE"/>
    <property type="match status" value="1"/>
</dbReference>
<evidence type="ECO:0000313" key="5">
    <source>
        <dbReference type="EMBL" id="OAT57722.1"/>
    </source>
</evidence>
<dbReference type="EMBL" id="LXEX01000054">
    <property type="protein sequence ID" value="OAT57722.1"/>
    <property type="molecule type" value="Genomic_DNA"/>
</dbReference>
<evidence type="ECO:0000256" key="2">
    <source>
        <dbReference type="SAM" id="MobiDB-lite"/>
    </source>
</evidence>
<dbReference type="PANTHER" id="PTHR32305:SF11">
    <property type="entry name" value="TYPE VI SECRETION SYSTEM SPIKE PROTEIN VGRG3"/>
    <property type="match status" value="1"/>
</dbReference>
<evidence type="ECO:0000313" key="6">
    <source>
        <dbReference type="Proteomes" id="UP000078431"/>
    </source>
</evidence>
<dbReference type="InterPro" id="IPR050708">
    <property type="entry name" value="T6SS_VgrG/RHS"/>
</dbReference>
<dbReference type="Pfam" id="PF04717">
    <property type="entry name" value="Phage_base_V"/>
    <property type="match status" value="1"/>
</dbReference>
<feature type="region of interest" description="Disordered" evidence="2">
    <location>
        <begin position="677"/>
        <end position="721"/>
    </location>
</feature>